<proteinExistence type="predicted"/>
<dbReference type="EMBL" id="KE525339">
    <property type="protein sequence ID" value="KFB48192.1"/>
    <property type="molecule type" value="Genomic_DNA"/>
</dbReference>
<sequence>MQENDEEIEKKLAFDDHTRRSLWFADGYVLRRVKHKNTPNIRAPSAISRAHVRTRDHLCFRMLPAGCDAERGLGKGPRLITPPGENREANRAQCLESGCIWAVEVFGHLPRLLGAELYNRCSISVSKIRN</sequence>
<gene>
    <name evidence="1" type="ORF">ZHAS_00016264</name>
</gene>
<reference evidence="1 3" key="1">
    <citation type="journal article" date="2014" name="BMC Genomics">
        <title>Genome sequence of Anopheles sinensis provides insight into genetics basis of mosquito competence for malaria parasites.</title>
        <authorList>
            <person name="Zhou D."/>
            <person name="Zhang D."/>
            <person name="Ding G."/>
            <person name="Shi L."/>
            <person name="Hou Q."/>
            <person name="Ye Y."/>
            <person name="Xu Y."/>
            <person name="Zhou H."/>
            <person name="Xiong C."/>
            <person name="Li S."/>
            <person name="Yu J."/>
            <person name="Hong S."/>
            <person name="Yu X."/>
            <person name="Zou P."/>
            <person name="Chen C."/>
            <person name="Chang X."/>
            <person name="Wang W."/>
            <person name="Lv Y."/>
            <person name="Sun Y."/>
            <person name="Ma L."/>
            <person name="Shen B."/>
            <person name="Zhu C."/>
        </authorList>
    </citation>
    <scope>NUCLEOTIDE SEQUENCE [LARGE SCALE GENOMIC DNA]</scope>
</reference>
<dbReference type="VEuPathDB" id="VectorBase:ASIC016264"/>
<dbReference type="Proteomes" id="UP000030765">
    <property type="component" value="Unassembled WGS sequence"/>
</dbReference>
<organism evidence="1">
    <name type="scientific">Anopheles sinensis</name>
    <name type="common">Mosquito</name>
    <dbReference type="NCBI Taxonomy" id="74873"/>
    <lineage>
        <taxon>Eukaryota</taxon>
        <taxon>Metazoa</taxon>
        <taxon>Ecdysozoa</taxon>
        <taxon>Arthropoda</taxon>
        <taxon>Hexapoda</taxon>
        <taxon>Insecta</taxon>
        <taxon>Pterygota</taxon>
        <taxon>Neoptera</taxon>
        <taxon>Endopterygota</taxon>
        <taxon>Diptera</taxon>
        <taxon>Nematocera</taxon>
        <taxon>Culicoidea</taxon>
        <taxon>Culicidae</taxon>
        <taxon>Anophelinae</taxon>
        <taxon>Anopheles</taxon>
    </lineage>
</organism>
<dbReference type="EnsemblMetazoa" id="ASIC016264-RA">
    <property type="protein sequence ID" value="ASIC016264-PA"/>
    <property type="gene ID" value="ASIC016264"/>
</dbReference>
<reference evidence="2" key="2">
    <citation type="submission" date="2020-05" db="UniProtKB">
        <authorList>
            <consortium name="EnsemblMetazoa"/>
        </authorList>
    </citation>
    <scope>IDENTIFICATION</scope>
</reference>
<keyword evidence="3" id="KW-1185">Reference proteome</keyword>
<name>A0A084WD98_ANOSI</name>
<accession>A0A084WD98</accession>
<protein>
    <submittedName>
        <fullName evidence="1 2">Uncharacterized protein</fullName>
    </submittedName>
</protein>
<evidence type="ECO:0000313" key="2">
    <source>
        <dbReference type="EnsemblMetazoa" id="ASIC016264-PA"/>
    </source>
</evidence>
<evidence type="ECO:0000313" key="1">
    <source>
        <dbReference type="EMBL" id="KFB48192.1"/>
    </source>
</evidence>
<dbReference type="EMBL" id="ATLV01022977">
    <property type="status" value="NOT_ANNOTATED_CDS"/>
    <property type="molecule type" value="Genomic_DNA"/>
</dbReference>
<dbReference type="AlphaFoldDB" id="A0A084WD98"/>
<evidence type="ECO:0000313" key="3">
    <source>
        <dbReference type="Proteomes" id="UP000030765"/>
    </source>
</evidence>